<keyword evidence="2" id="KW-1185">Reference proteome</keyword>
<evidence type="ECO:0000313" key="2">
    <source>
        <dbReference type="Proteomes" id="UP000683000"/>
    </source>
</evidence>
<comment type="caution">
    <text evidence="1">The sequence shown here is derived from an EMBL/GenBank/DDBJ whole genome shotgun (WGS) entry which is preliminary data.</text>
</comment>
<gene>
    <name evidence="1" type="ORF">JVT61DRAFT_15630</name>
</gene>
<sequence>MSCYRTYQVYIEGKSRHCHVLHQVPRRWPQLSGSINRLQFDIEMWPIYDKVFAKVKETPLPCRRTLVFEVNTSGIDKMSVLSCRNSKDGEITLIYEDTNGIELLTMPQKNKWSPSVPHPKLCDPEWNSILLTLVLTKGNKGKHSRSRHYW</sequence>
<name>A0A8I2YC60_9AGAM</name>
<organism evidence="1 2">
    <name type="scientific">Boletus reticuloceps</name>
    <dbReference type="NCBI Taxonomy" id="495285"/>
    <lineage>
        <taxon>Eukaryota</taxon>
        <taxon>Fungi</taxon>
        <taxon>Dikarya</taxon>
        <taxon>Basidiomycota</taxon>
        <taxon>Agaricomycotina</taxon>
        <taxon>Agaricomycetes</taxon>
        <taxon>Agaricomycetidae</taxon>
        <taxon>Boletales</taxon>
        <taxon>Boletineae</taxon>
        <taxon>Boletaceae</taxon>
        <taxon>Boletoideae</taxon>
        <taxon>Boletus</taxon>
    </lineage>
</organism>
<reference evidence="1" key="1">
    <citation type="submission" date="2021-03" db="EMBL/GenBank/DDBJ databases">
        <title>Evolutionary innovations through gain and loss of genes in the ectomycorrhizal Boletales.</title>
        <authorList>
            <person name="Wu G."/>
            <person name="Miyauchi S."/>
            <person name="Morin E."/>
            <person name="Yang Z.-L."/>
            <person name="Xu J."/>
            <person name="Martin F.M."/>
        </authorList>
    </citation>
    <scope>NUCLEOTIDE SEQUENCE</scope>
    <source>
        <strain evidence="1">BR01</strain>
    </source>
</reference>
<evidence type="ECO:0000313" key="1">
    <source>
        <dbReference type="EMBL" id="KAG6369199.1"/>
    </source>
</evidence>
<proteinExistence type="predicted"/>
<accession>A0A8I2YC60</accession>
<dbReference type="Proteomes" id="UP000683000">
    <property type="component" value="Unassembled WGS sequence"/>
</dbReference>
<protein>
    <submittedName>
        <fullName evidence="1">Uncharacterized protein</fullName>
    </submittedName>
</protein>
<dbReference type="AlphaFoldDB" id="A0A8I2YC60"/>
<dbReference type="EMBL" id="JAGFBS010000099">
    <property type="protein sequence ID" value="KAG6369199.1"/>
    <property type="molecule type" value="Genomic_DNA"/>
</dbReference>